<dbReference type="Gene3D" id="3.40.1350.10">
    <property type="match status" value="1"/>
</dbReference>
<dbReference type="InterPro" id="IPR011856">
    <property type="entry name" value="tRNA_endonuc-like_dom_sf"/>
</dbReference>
<proteinExistence type="inferred from homology"/>
<accession>A0A2J7TJH1</accession>
<evidence type="ECO:0000256" key="2">
    <source>
        <dbReference type="HAMAP-Rule" id="MF_00048"/>
    </source>
</evidence>
<gene>
    <name evidence="3" type="ORF">CR492_06345</name>
</gene>
<dbReference type="OrthoDB" id="9812968at2"/>
<protein>
    <recommendedName>
        <fullName evidence="2">UPF0102 protein CR492_06345</fullName>
    </recommendedName>
</protein>
<dbReference type="Pfam" id="PF02021">
    <property type="entry name" value="UPF0102"/>
    <property type="match status" value="1"/>
</dbReference>
<evidence type="ECO:0000313" key="3">
    <source>
        <dbReference type="EMBL" id="PNG26918.1"/>
    </source>
</evidence>
<dbReference type="GO" id="GO:0003676">
    <property type="term" value="F:nucleic acid binding"/>
    <property type="evidence" value="ECO:0007669"/>
    <property type="project" value="InterPro"/>
</dbReference>
<evidence type="ECO:0000313" key="4">
    <source>
        <dbReference type="Proteomes" id="UP000236286"/>
    </source>
</evidence>
<dbReference type="InterPro" id="IPR003509">
    <property type="entry name" value="UPF0102_YraN-like"/>
</dbReference>
<dbReference type="InterPro" id="IPR011335">
    <property type="entry name" value="Restrct_endonuc-II-like"/>
</dbReference>
<dbReference type="NCBIfam" id="NF009151">
    <property type="entry name" value="PRK12497.1-5"/>
    <property type="match status" value="1"/>
</dbReference>
<dbReference type="RefSeq" id="WP_102842882.1">
    <property type="nucleotide sequence ID" value="NZ_PDZR01000004.1"/>
</dbReference>
<dbReference type="AlphaFoldDB" id="A0A2J7TJH1"/>
<reference evidence="3 4" key="1">
    <citation type="submission" date="2017-10" db="EMBL/GenBank/DDBJ databases">
        <title>Genome announcement of Methylocella silvestris TVC from permafrost.</title>
        <authorList>
            <person name="Wang J."/>
            <person name="Geng K."/>
            <person name="Ul-Haque F."/>
            <person name="Crombie A.T."/>
            <person name="Street L.E."/>
            <person name="Wookey P.A."/>
            <person name="Murrell J.C."/>
            <person name="Pratscher J."/>
        </authorList>
    </citation>
    <scope>NUCLEOTIDE SEQUENCE [LARGE SCALE GENOMIC DNA]</scope>
    <source>
        <strain evidence="3 4">TVC</strain>
    </source>
</reference>
<dbReference type="EMBL" id="PDZR01000004">
    <property type="protein sequence ID" value="PNG26918.1"/>
    <property type="molecule type" value="Genomic_DNA"/>
</dbReference>
<comment type="caution">
    <text evidence="3">The sequence shown here is derived from an EMBL/GenBank/DDBJ whole genome shotgun (WGS) entry which is preliminary data.</text>
</comment>
<dbReference type="PANTHER" id="PTHR34039:SF1">
    <property type="entry name" value="UPF0102 PROTEIN YRAN"/>
    <property type="match status" value="1"/>
</dbReference>
<dbReference type="Proteomes" id="UP000236286">
    <property type="component" value="Unassembled WGS sequence"/>
</dbReference>
<organism evidence="3 4">
    <name type="scientific">Methylocella silvestris</name>
    <dbReference type="NCBI Taxonomy" id="199596"/>
    <lineage>
        <taxon>Bacteria</taxon>
        <taxon>Pseudomonadati</taxon>
        <taxon>Pseudomonadota</taxon>
        <taxon>Alphaproteobacteria</taxon>
        <taxon>Hyphomicrobiales</taxon>
        <taxon>Beijerinckiaceae</taxon>
        <taxon>Methylocella</taxon>
    </lineage>
</organism>
<evidence type="ECO:0000256" key="1">
    <source>
        <dbReference type="ARBA" id="ARBA00006738"/>
    </source>
</evidence>
<sequence>MRDADDRRAALWQGRMAERAAILALRLKRYAILERGYRIHGGEIDIIARRGDTIAFVEVKARPTMDGALQAITSQKRRRICRAARVWLAAHPQAAAMTLRGDAVFVAPWRWPRHVVAAVELDFG</sequence>
<name>A0A2J7TJH1_METSI</name>
<dbReference type="PANTHER" id="PTHR34039">
    <property type="entry name" value="UPF0102 PROTEIN YRAN"/>
    <property type="match status" value="1"/>
</dbReference>
<dbReference type="SUPFAM" id="SSF52980">
    <property type="entry name" value="Restriction endonuclease-like"/>
    <property type="match status" value="1"/>
</dbReference>
<dbReference type="HAMAP" id="MF_00048">
    <property type="entry name" value="UPF0102"/>
    <property type="match status" value="1"/>
</dbReference>
<comment type="similarity">
    <text evidence="1 2">Belongs to the UPF0102 family.</text>
</comment>